<dbReference type="HOGENOM" id="CLU_093528_0_0_1"/>
<dbReference type="EMBL" id="CH981530">
    <property type="protein sequence ID" value="EDK46521.1"/>
    <property type="molecule type" value="Genomic_DNA"/>
</dbReference>
<proteinExistence type="inferred from homology"/>
<evidence type="ECO:0000256" key="4">
    <source>
        <dbReference type="ARBA" id="ARBA00023136"/>
    </source>
</evidence>
<sequence>MDFVKRHMDMAASSSMDMSHMASSTMDMAMETGMNMASSNSSSSSSLSSMNMGSHKMGMHMWFTTEFKDYPVLFKTLTASTKGEAFGIFVLLFFAAFFSRLLEFVRNYLEEVVWNNDTYTEYEAGIANHAARVSMEPTRSCADDSIDKDSGIQENIAHPQNVSGDNGNGNGNGNGAVHNNNSNNGISMASKLVRDAIRLALCIVPDLFGYTLMLAAMTYTLTYFFAVVIGSGVGRFVSERLSENFRIKRKIPARGCVC</sequence>
<evidence type="ECO:0000256" key="5">
    <source>
        <dbReference type="RuleBase" id="RU367022"/>
    </source>
</evidence>
<dbReference type="AlphaFoldDB" id="A5E513"/>
<dbReference type="Pfam" id="PF04145">
    <property type="entry name" value="Ctr"/>
    <property type="match status" value="1"/>
</dbReference>
<feature type="transmembrane region" description="Helical" evidence="5">
    <location>
        <begin position="207"/>
        <end position="230"/>
    </location>
</feature>
<reference evidence="7 8" key="1">
    <citation type="journal article" date="2009" name="Nature">
        <title>Evolution of pathogenicity and sexual reproduction in eight Candida genomes.</title>
        <authorList>
            <person name="Butler G."/>
            <person name="Rasmussen M.D."/>
            <person name="Lin M.F."/>
            <person name="Santos M.A."/>
            <person name="Sakthikumar S."/>
            <person name="Munro C.A."/>
            <person name="Rheinbay E."/>
            <person name="Grabherr M."/>
            <person name="Forche A."/>
            <person name="Reedy J.L."/>
            <person name="Agrafioti I."/>
            <person name="Arnaud M.B."/>
            <person name="Bates S."/>
            <person name="Brown A.J."/>
            <person name="Brunke S."/>
            <person name="Costanzo M.C."/>
            <person name="Fitzpatrick D.A."/>
            <person name="de Groot P.W."/>
            <person name="Harris D."/>
            <person name="Hoyer L.L."/>
            <person name="Hube B."/>
            <person name="Klis F.M."/>
            <person name="Kodira C."/>
            <person name="Lennard N."/>
            <person name="Logue M.E."/>
            <person name="Martin R."/>
            <person name="Neiman A.M."/>
            <person name="Nikolaou E."/>
            <person name="Quail M.A."/>
            <person name="Quinn J."/>
            <person name="Santos M.C."/>
            <person name="Schmitzberger F.F."/>
            <person name="Sherlock G."/>
            <person name="Shah P."/>
            <person name="Silverstein K.A."/>
            <person name="Skrzypek M.S."/>
            <person name="Soll D."/>
            <person name="Staggs R."/>
            <person name="Stansfield I."/>
            <person name="Stumpf M.P."/>
            <person name="Sudbery P.E."/>
            <person name="Srikantha T."/>
            <person name="Zeng Q."/>
            <person name="Berman J."/>
            <person name="Berriman M."/>
            <person name="Heitman J."/>
            <person name="Gow N.A."/>
            <person name="Lorenz M.C."/>
            <person name="Birren B.W."/>
            <person name="Kellis M."/>
            <person name="Cuomo C.A."/>
        </authorList>
    </citation>
    <scope>NUCLEOTIDE SEQUENCE [LARGE SCALE GENOMIC DNA]</scope>
    <source>
        <strain evidence="8">ATCC 11503 / BCRC 21390 / CBS 2605 / JCM 1781 / NBRC 1676 / NRRL YB-4239</strain>
    </source>
</reference>
<dbReference type="OrthoDB" id="73901at2759"/>
<dbReference type="GeneID" id="5231039"/>
<evidence type="ECO:0000256" key="6">
    <source>
        <dbReference type="SAM" id="MobiDB-lite"/>
    </source>
</evidence>
<keyword evidence="3 5" id="KW-1133">Transmembrane helix</keyword>
<keyword evidence="5" id="KW-0813">Transport</keyword>
<keyword evidence="4 5" id="KW-0472">Membrane</keyword>
<evidence type="ECO:0000313" key="7">
    <source>
        <dbReference type="EMBL" id="EDK46521.1"/>
    </source>
</evidence>
<organism evidence="7 8">
    <name type="scientific">Lodderomyces elongisporus (strain ATCC 11503 / CBS 2605 / JCM 1781 / NBRC 1676 / NRRL YB-4239)</name>
    <name type="common">Yeast</name>
    <name type="synonym">Saccharomyces elongisporus</name>
    <dbReference type="NCBI Taxonomy" id="379508"/>
    <lineage>
        <taxon>Eukaryota</taxon>
        <taxon>Fungi</taxon>
        <taxon>Dikarya</taxon>
        <taxon>Ascomycota</taxon>
        <taxon>Saccharomycotina</taxon>
        <taxon>Pichiomycetes</taxon>
        <taxon>Debaryomycetaceae</taxon>
        <taxon>Candida/Lodderomyces clade</taxon>
        <taxon>Lodderomyces</taxon>
    </lineage>
</organism>
<evidence type="ECO:0000313" key="8">
    <source>
        <dbReference type="Proteomes" id="UP000001996"/>
    </source>
</evidence>
<dbReference type="Proteomes" id="UP000001996">
    <property type="component" value="Unassembled WGS sequence"/>
</dbReference>
<protein>
    <recommendedName>
        <fullName evidence="5">Copper transport protein</fullName>
    </recommendedName>
</protein>
<dbReference type="PANTHER" id="PTHR12483">
    <property type="entry name" value="SOLUTE CARRIER FAMILY 31 COPPER TRANSPORTERS"/>
    <property type="match status" value="1"/>
</dbReference>
<feature type="region of interest" description="Disordered" evidence="6">
    <location>
        <begin position="157"/>
        <end position="177"/>
    </location>
</feature>
<dbReference type="STRING" id="379508.A5E513"/>
<dbReference type="OMA" id="YLEEVVW"/>
<comment type="similarity">
    <text evidence="5">Belongs to the copper transporter (Ctr) (TC 1.A.56) family. SLC31A subfamily.</text>
</comment>
<dbReference type="InParanoid" id="A5E513"/>
<gene>
    <name evidence="7" type="ORF">LELG_04702</name>
</gene>
<name>A5E513_LODEL</name>
<evidence type="ECO:0000256" key="3">
    <source>
        <dbReference type="ARBA" id="ARBA00022989"/>
    </source>
</evidence>
<accession>A5E513</accession>
<dbReference type="eggNOG" id="ENOG502QVCV">
    <property type="taxonomic scope" value="Eukaryota"/>
</dbReference>
<evidence type="ECO:0000256" key="1">
    <source>
        <dbReference type="ARBA" id="ARBA00004141"/>
    </source>
</evidence>
<dbReference type="KEGG" id="lel:PVL30_005431"/>
<keyword evidence="5" id="KW-0187">Copper transport</keyword>
<keyword evidence="5" id="KW-0186">Copper</keyword>
<comment type="subcellular location">
    <subcellularLocation>
        <location evidence="1 5">Membrane</location>
        <topology evidence="1 5">Multi-pass membrane protein</topology>
    </subcellularLocation>
</comment>
<keyword evidence="5" id="KW-0406">Ion transport</keyword>
<evidence type="ECO:0000256" key="2">
    <source>
        <dbReference type="ARBA" id="ARBA00022692"/>
    </source>
</evidence>
<dbReference type="GO" id="GO:0005886">
    <property type="term" value="C:plasma membrane"/>
    <property type="evidence" value="ECO:0007669"/>
    <property type="project" value="TreeGrafter"/>
</dbReference>
<keyword evidence="2 5" id="KW-0812">Transmembrane</keyword>
<dbReference type="GO" id="GO:0005375">
    <property type="term" value="F:copper ion transmembrane transporter activity"/>
    <property type="evidence" value="ECO:0007669"/>
    <property type="project" value="UniProtKB-UniRule"/>
</dbReference>
<dbReference type="VEuPathDB" id="FungiDB:LELG_04702"/>
<dbReference type="InterPro" id="IPR007274">
    <property type="entry name" value="Cop_transporter"/>
</dbReference>
<keyword evidence="8" id="KW-1185">Reference proteome</keyword>
<dbReference type="PANTHER" id="PTHR12483:SF27">
    <property type="entry name" value="COPPER TRANSPORT PROTEIN CTR1"/>
    <property type="match status" value="1"/>
</dbReference>